<dbReference type="GO" id="GO:0015888">
    <property type="term" value="P:thiamine transport"/>
    <property type="evidence" value="ECO:0007669"/>
    <property type="project" value="TreeGrafter"/>
</dbReference>
<sequence length="333" mass="37707">MKFKVRASIIIFTIIVFVVLGIACFKSNIDISLPNLKSAHLVVYSCLRSEETQSILELFKEKTNCSYEYIQLPTQEAVLRIEDEMFNPKADIFLSGTCDSLNSLSKIKAIKSYKSQNQRNIPMDFRLSNGKWSAFEIHPFSIVINKEIWNKEFKTKNISLPKNFKDLTNINFKGKIALPNPLTSGTGHSFICYLYNSLGDKEFKRVVTKIKGNTGLLSTRGYNVVQNVASGEYPIGVSYLNNIKLMEKSTSDLIVITPNNTGIDIHGVGIINKVKNTKASKAFVDFILSDETQKKLQDFSTSIPVKNYIPYNDKYIIPNLEETTSLIELWKNL</sequence>
<dbReference type="EMBL" id="LGVR01000051">
    <property type="protein sequence ID" value="KOA85914.1"/>
    <property type="molecule type" value="Genomic_DNA"/>
</dbReference>
<evidence type="ECO:0000256" key="1">
    <source>
        <dbReference type="ARBA" id="ARBA00022729"/>
    </source>
</evidence>
<dbReference type="Gene3D" id="3.40.190.10">
    <property type="entry name" value="Periplasmic binding protein-like II"/>
    <property type="match status" value="2"/>
</dbReference>
<proteinExistence type="predicted"/>
<dbReference type="AlphaFoldDB" id="A0A9Q1UXT5"/>
<accession>A0A9Q1UXT5</accession>
<dbReference type="Pfam" id="PF13343">
    <property type="entry name" value="SBP_bac_6"/>
    <property type="match status" value="1"/>
</dbReference>
<dbReference type="GO" id="GO:0030288">
    <property type="term" value="C:outer membrane-bounded periplasmic space"/>
    <property type="evidence" value="ECO:0007669"/>
    <property type="project" value="TreeGrafter"/>
</dbReference>
<dbReference type="GO" id="GO:0030976">
    <property type="term" value="F:thiamine pyrophosphate binding"/>
    <property type="evidence" value="ECO:0007669"/>
    <property type="project" value="TreeGrafter"/>
</dbReference>
<dbReference type="PIRSF" id="PIRSF002825">
    <property type="entry name" value="CfbpA"/>
    <property type="match status" value="1"/>
</dbReference>
<evidence type="ECO:0000313" key="3">
    <source>
        <dbReference type="Proteomes" id="UP000037540"/>
    </source>
</evidence>
<dbReference type="Proteomes" id="UP000037540">
    <property type="component" value="Unassembled WGS sequence"/>
</dbReference>
<keyword evidence="1" id="KW-0732">Signal</keyword>
<dbReference type="GO" id="GO:0030975">
    <property type="term" value="F:thiamine binding"/>
    <property type="evidence" value="ECO:0007669"/>
    <property type="project" value="TreeGrafter"/>
</dbReference>
<reference evidence="2 3" key="1">
    <citation type="submission" date="2015-07" db="EMBL/GenBank/DDBJ databases">
        <title>Draft genome sequences of 17 French Clostridium botulinum group III.</title>
        <authorList>
            <person name="Woudstra C."/>
            <person name="Le Marechal C."/>
            <person name="Souillard R."/>
            <person name="Bayon-Auboyer M.-H."/>
            <person name="Dessouter D."/>
            <person name="Fach P."/>
        </authorList>
    </citation>
    <scope>NUCLEOTIDE SEQUENCE [LARGE SCALE GENOMIC DNA]</scope>
    <source>
        <strain evidence="2 3">12LNRI-CD</strain>
    </source>
</reference>
<dbReference type="PANTHER" id="PTHR30006:SF2">
    <property type="entry name" value="ABC TRANSPORTER SUBSTRATE-BINDING PROTEIN"/>
    <property type="match status" value="1"/>
</dbReference>
<gene>
    <name evidence="2" type="ORF">ADU74_09285</name>
</gene>
<dbReference type="CDD" id="cd13544">
    <property type="entry name" value="PBP2_Fbp_like_1"/>
    <property type="match status" value="1"/>
</dbReference>
<comment type="caution">
    <text evidence="2">The sequence shown here is derived from an EMBL/GenBank/DDBJ whole genome shotgun (WGS) entry which is preliminary data.</text>
</comment>
<organism evidence="2 3">
    <name type="scientific">Clostridium botulinum</name>
    <dbReference type="NCBI Taxonomy" id="1491"/>
    <lineage>
        <taxon>Bacteria</taxon>
        <taxon>Bacillati</taxon>
        <taxon>Bacillota</taxon>
        <taxon>Clostridia</taxon>
        <taxon>Eubacteriales</taxon>
        <taxon>Clostridiaceae</taxon>
        <taxon>Clostridium</taxon>
    </lineage>
</organism>
<name>A0A9Q1UXT5_CLOBO</name>
<dbReference type="PANTHER" id="PTHR30006">
    <property type="entry name" value="THIAMINE-BINDING PERIPLASMIC PROTEIN-RELATED"/>
    <property type="match status" value="1"/>
</dbReference>
<dbReference type="SUPFAM" id="SSF53850">
    <property type="entry name" value="Periplasmic binding protein-like II"/>
    <property type="match status" value="1"/>
</dbReference>
<dbReference type="PROSITE" id="PS51257">
    <property type="entry name" value="PROKAR_LIPOPROTEIN"/>
    <property type="match status" value="1"/>
</dbReference>
<dbReference type="InterPro" id="IPR026045">
    <property type="entry name" value="Ferric-bd"/>
</dbReference>
<dbReference type="RefSeq" id="WP_013721014.1">
    <property type="nucleotide sequence ID" value="NZ_LGVP01000079.1"/>
</dbReference>
<protein>
    <submittedName>
        <fullName evidence="2">ABC transporter substrate-binding protein</fullName>
    </submittedName>
</protein>
<evidence type="ECO:0000313" key="2">
    <source>
        <dbReference type="EMBL" id="KOA85914.1"/>
    </source>
</evidence>